<comment type="caution">
    <text evidence="14">The sequence shown here is derived from an EMBL/GenBank/DDBJ whole genome shotgun (WGS) entry which is preliminary data.</text>
</comment>
<evidence type="ECO:0000256" key="6">
    <source>
        <dbReference type="ARBA" id="ARBA00022692"/>
    </source>
</evidence>
<proteinExistence type="inferred from homology"/>
<keyword evidence="8 12" id="KW-1133">Transmembrane helix</keyword>
<dbReference type="Pfam" id="PF03840">
    <property type="entry name" value="SecG"/>
    <property type="match status" value="1"/>
</dbReference>
<comment type="function">
    <text evidence="11 12">Involved in protein export. Participates in an early event of protein translocation.</text>
</comment>
<evidence type="ECO:0000256" key="12">
    <source>
        <dbReference type="RuleBase" id="RU365087"/>
    </source>
</evidence>
<comment type="subcellular location">
    <subcellularLocation>
        <location evidence="1 12">Cell membrane</location>
        <topology evidence="1 12">Multi-pass membrane protein</topology>
    </subcellularLocation>
</comment>
<dbReference type="GO" id="GO:0065002">
    <property type="term" value="P:intracellular protein transmembrane transport"/>
    <property type="evidence" value="ECO:0007669"/>
    <property type="project" value="TreeGrafter"/>
</dbReference>
<evidence type="ECO:0000256" key="2">
    <source>
        <dbReference type="ARBA" id="ARBA00008445"/>
    </source>
</evidence>
<keyword evidence="7 12" id="KW-0653">Protein transport</keyword>
<gene>
    <name evidence="14" type="ORF">EH31_02165</name>
</gene>
<evidence type="ECO:0000256" key="5">
    <source>
        <dbReference type="ARBA" id="ARBA00022475"/>
    </source>
</evidence>
<reference evidence="14 15" key="1">
    <citation type="submission" date="2014-04" db="EMBL/GenBank/DDBJ databases">
        <title>A comprehensive comparison of genomes of Erythrobacter spp. strains.</title>
        <authorList>
            <person name="Zheng Q."/>
        </authorList>
    </citation>
    <scope>NUCLEOTIDE SEQUENCE [LARGE SCALE GENOMIC DNA]</scope>
    <source>
        <strain evidence="14 15">DSM 6997</strain>
    </source>
</reference>
<keyword evidence="4 12" id="KW-0813">Transport</keyword>
<evidence type="ECO:0000313" key="14">
    <source>
        <dbReference type="EMBL" id="KEO91494.1"/>
    </source>
</evidence>
<comment type="similarity">
    <text evidence="2 12">Belongs to the SecG family.</text>
</comment>
<protein>
    <recommendedName>
        <fullName evidence="3 12">Protein-export membrane protein SecG</fullName>
    </recommendedName>
</protein>
<dbReference type="EMBL" id="JMIW01000001">
    <property type="protein sequence ID" value="KEO91494.1"/>
    <property type="molecule type" value="Genomic_DNA"/>
</dbReference>
<feature type="transmembrane region" description="Helical" evidence="12">
    <location>
        <begin position="55"/>
        <end position="72"/>
    </location>
</feature>
<evidence type="ECO:0000256" key="4">
    <source>
        <dbReference type="ARBA" id="ARBA00022448"/>
    </source>
</evidence>
<dbReference type="GO" id="GO:0005886">
    <property type="term" value="C:plasma membrane"/>
    <property type="evidence" value="ECO:0007669"/>
    <property type="project" value="UniProtKB-SubCell"/>
</dbReference>
<accession>A0A074MDF9</accession>
<dbReference type="STRING" id="1044.EH31_02165"/>
<evidence type="ECO:0000256" key="10">
    <source>
        <dbReference type="ARBA" id="ARBA00023136"/>
    </source>
</evidence>
<comment type="caution">
    <text evidence="12">Lacks conserved residue(s) required for the propagation of feature annotation.</text>
</comment>
<dbReference type="NCBIfam" id="TIGR00810">
    <property type="entry name" value="secG"/>
    <property type="match status" value="1"/>
</dbReference>
<evidence type="ECO:0000256" key="13">
    <source>
        <dbReference type="SAM" id="MobiDB-lite"/>
    </source>
</evidence>
<dbReference type="GO" id="GO:0009306">
    <property type="term" value="P:protein secretion"/>
    <property type="evidence" value="ECO:0007669"/>
    <property type="project" value="UniProtKB-UniRule"/>
</dbReference>
<dbReference type="AlphaFoldDB" id="A0A074MDF9"/>
<evidence type="ECO:0000256" key="1">
    <source>
        <dbReference type="ARBA" id="ARBA00004651"/>
    </source>
</evidence>
<keyword evidence="5 12" id="KW-1003">Cell membrane</keyword>
<sequence length="137" mass="13321">MFLILTVIQAMIAAALVAVVLMQRSEGGGLGIGGNPSGALGARGAADFLTRSTKWLAVAFVVMSIVLAALAVSSSSVSEISSTLDRDAAAPSAEDILGGAADEGGAASSDDLLGEDSGSASTDAPATPAADADPLSE</sequence>
<keyword evidence="6 12" id="KW-0812">Transmembrane</keyword>
<dbReference type="Proteomes" id="UP000027647">
    <property type="component" value="Unassembled WGS sequence"/>
</dbReference>
<name>A0A074MDF9_ERYLO</name>
<evidence type="ECO:0000256" key="11">
    <source>
        <dbReference type="ARBA" id="ARBA00025182"/>
    </source>
</evidence>
<dbReference type="GO" id="GO:0043952">
    <property type="term" value="P:protein transport by the Sec complex"/>
    <property type="evidence" value="ECO:0007669"/>
    <property type="project" value="TreeGrafter"/>
</dbReference>
<dbReference type="GO" id="GO:0015450">
    <property type="term" value="F:protein-transporting ATPase activity"/>
    <property type="evidence" value="ECO:0007669"/>
    <property type="project" value="UniProtKB-UniRule"/>
</dbReference>
<evidence type="ECO:0000256" key="3">
    <source>
        <dbReference type="ARBA" id="ARBA00017876"/>
    </source>
</evidence>
<evidence type="ECO:0000256" key="8">
    <source>
        <dbReference type="ARBA" id="ARBA00022989"/>
    </source>
</evidence>
<feature type="region of interest" description="Disordered" evidence="13">
    <location>
        <begin position="95"/>
        <end position="137"/>
    </location>
</feature>
<organism evidence="14 15">
    <name type="scientific">Erythrobacter longus</name>
    <dbReference type="NCBI Taxonomy" id="1044"/>
    <lineage>
        <taxon>Bacteria</taxon>
        <taxon>Pseudomonadati</taxon>
        <taxon>Pseudomonadota</taxon>
        <taxon>Alphaproteobacteria</taxon>
        <taxon>Sphingomonadales</taxon>
        <taxon>Erythrobacteraceae</taxon>
        <taxon>Erythrobacter/Porphyrobacter group</taxon>
        <taxon>Erythrobacter</taxon>
    </lineage>
</organism>
<dbReference type="InterPro" id="IPR004692">
    <property type="entry name" value="SecG"/>
</dbReference>
<dbReference type="PANTHER" id="PTHR34182:SF1">
    <property type="entry name" value="PROTEIN-EXPORT MEMBRANE PROTEIN SECG"/>
    <property type="match status" value="1"/>
</dbReference>
<dbReference type="PRINTS" id="PR01651">
    <property type="entry name" value="SECGEXPORT"/>
</dbReference>
<evidence type="ECO:0000313" key="15">
    <source>
        <dbReference type="Proteomes" id="UP000027647"/>
    </source>
</evidence>
<evidence type="ECO:0000256" key="7">
    <source>
        <dbReference type="ARBA" id="ARBA00022927"/>
    </source>
</evidence>
<dbReference type="PANTHER" id="PTHR34182">
    <property type="entry name" value="PROTEIN-EXPORT MEMBRANE PROTEIN SECG"/>
    <property type="match status" value="1"/>
</dbReference>
<evidence type="ECO:0000256" key="9">
    <source>
        <dbReference type="ARBA" id="ARBA00023010"/>
    </source>
</evidence>
<dbReference type="eggNOG" id="COG1314">
    <property type="taxonomic scope" value="Bacteria"/>
</dbReference>
<keyword evidence="10 12" id="KW-0472">Membrane</keyword>
<keyword evidence="15" id="KW-1185">Reference proteome</keyword>
<keyword evidence="9 12" id="KW-0811">Translocation</keyword>